<comment type="subunit">
    <text evidence="2">Homodimer.</text>
</comment>
<keyword evidence="7" id="KW-0676">Redox-active center</keyword>
<protein>
    <submittedName>
        <fullName evidence="9">Thioredoxin reductase (NADPH)</fullName>
        <ecNumber evidence="9">1.8.1.9</ecNumber>
    </submittedName>
</protein>
<dbReference type="PANTHER" id="PTHR48105">
    <property type="entry name" value="THIOREDOXIN REDUCTASE 1-RELATED-RELATED"/>
    <property type="match status" value="1"/>
</dbReference>
<dbReference type="Pfam" id="PF07992">
    <property type="entry name" value="Pyr_redox_2"/>
    <property type="match status" value="1"/>
</dbReference>
<evidence type="ECO:0000256" key="5">
    <source>
        <dbReference type="ARBA" id="ARBA00023002"/>
    </source>
</evidence>
<evidence type="ECO:0000256" key="6">
    <source>
        <dbReference type="ARBA" id="ARBA00023157"/>
    </source>
</evidence>
<dbReference type="InterPro" id="IPR023753">
    <property type="entry name" value="FAD/NAD-binding_dom"/>
</dbReference>
<organism evidence="9 10">
    <name type="scientific">Bacillus benzoevorans</name>
    <dbReference type="NCBI Taxonomy" id="1456"/>
    <lineage>
        <taxon>Bacteria</taxon>
        <taxon>Bacillati</taxon>
        <taxon>Bacillota</taxon>
        <taxon>Bacilli</taxon>
        <taxon>Bacillales</taxon>
        <taxon>Bacillaceae</taxon>
        <taxon>Bacillus</taxon>
    </lineage>
</organism>
<name>A0A7X0LWX5_9BACI</name>
<evidence type="ECO:0000313" key="10">
    <source>
        <dbReference type="Proteomes" id="UP000531594"/>
    </source>
</evidence>
<dbReference type="Proteomes" id="UP000531594">
    <property type="component" value="Unassembled WGS sequence"/>
</dbReference>
<comment type="caution">
    <text evidence="9">The sequence shown here is derived from an EMBL/GenBank/DDBJ whole genome shotgun (WGS) entry which is preliminary data.</text>
</comment>
<dbReference type="InterPro" id="IPR036188">
    <property type="entry name" value="FAD/NAD-bd_sf"/>
</dbReference>
<dbReference type="PRINTS" id="PR00469">
    <property type="entry name" value="PNDRDTASEII"/>
</dbReference>
<sequence length="312" mass="33781">MSRYDLVVIGAGPAGMTAAIYAVRANLNVLLLDKLAPGGQIINTNEIENYPGVGKVNGAELAIKMFEQTQELGVDFDYRTVTKIESLEGIKQIYTEEDKDVIEALTVIVATGTRPRTLNIPGEEEYKGSAISWCAICDGAKYRDKDVTIIGGGNSAVDEGTYLATITKSLSIITDFDLTADPVSSDYLRSLPNVTVYPYKRVVEFIGEGGQFKGVKFADKETSENEQIVQCEGVFEYIGAIPSTEFLQGTNLLEGHGFIEANERMATKIPGIFAAGDCISKHLRQVVTATADGAIAAQEASSYIKALRRQEI</sequence>
<accession>A0A7X0LWX5</accession>
<evidence type="ECO:0000256" key="2">
    <source>
        <dbReference type="ARBA" id="ARBA00011738"/>
    </source>
</evidence>
<evidence type="ECO:0000256" key="7">
    <source>
        <dbReference type="ARBA" id="ARBA00023284"/>
    </source>
</evidence>
<keyword evidence="3" id="KW-0285">Flavoprotein</keyword>
<evidence type="ECO:0000256" key="4">
    <source>
        <dbReference type="ARBA" id="ARBA00022827"/>
    </source>
</evidence>
<comment type="cofactor">
    <cofactor evidence="1">
        <name>FAD</name>
        <dbReference type="ChEBI" id="CHEBI:57692"/>
    </cofactor>
</comment>
<dbReference type="InterPro" id="IPR050097">
    <property type="entry name" value="Ferredoxin-NADP_redctase_2"/>
</dbReference>
<evidence type="ECO:0000313" key="9">
    <source>
        <dbReference type="EMBL" id="MBB6447025.1"/>
    </source>
</evidence>
<keyword evidence="10" id="KW-1185">Reference proteome</keyword>
<dbReference type="PROSITE" id="PS00573">
    <property type="entry name" value="PYRIDINE_REDOX_2"/>
    <property type="match status" value="1"/>
</dbReference>
<dbReference type="GO" id="GO:0004791">
    <property type="term" value="F:thioredoxin-disulfide reductase (NADPH) activity"/>
    <property type="evidence" value="ECO:0007669"/>
    <property type="project" value="UniProtKB-EC"/>
</dbReference>
<keyword evidence="6" id="KW-1015">Disulfide bond</keyword>
<gene>
    <name evidence="9" type="ORF">HNR53_003702</name>
</gene>
<keyword evidence="4" id="KW-0274">FAD</keyword>
<dbReference type="EC" id="1.8.1.9" evidence="9"/>
<keyword evidence="5 9" id="KW-0560">Oxidoreductase</keyword>
<reference evidence="9 10" key="1">
    <citation type="submission" date="2020-08" db="EMBL/GenBank/DDBJ databases">
        <title>Genomic Encyclopedia of Type Strains, Phase IV (KMG-IV): sequencing the most valuable type-strain genomes for metagenomic binning, comparative biology and taxonomic classification.</title>
        <authorList>
            <person name="Goeker M."/>
        </authorList>
    </citation>
    <scope>NUCLEOTIDE SEQUENCE [LARGE SCALE GENOMIC DNA]</scope>
    <source>
        <strain evidence="9 10">DSM 5391</strain>
    </source>
</reference>
<evidence type="ECO:0000256" key="1">
    <source>
        <dbReference type="ARBA" id="ARBA00001974"/>
    </source>
</evidence>
<dbReference type="RefSeq" id="WP_184528565.1">
    <property type="nucleotide sequence ID" value="NZ_JACHGK010000016.1"/>
</dbReference>
<dbReference type="SUPFAM" id="SSF51905">
    <property type="entry name" value="FAD/NAD(P)-binding domain"/>
    <property type="match status" value="1"/>
</dbReference>
<feature type="domain" description="FAD/NAD(P)-binding" evidence="8">
    <location>
        <begin position="4"/>
        <end position="293"/>
    </location>
</feature>
<dbReference type="EMBL" id="JACHGK010000016">
    <property type="protein sequence ID" value="MBB6447025.1"/>
    <property type="molecule type" value="Genomic_DNA"/>
</dbReference>
<proteinExistence type="predicted"/>
<dbReference type="PRINTS" id="PR00368">
    <property type="entry name" value="FADPNR"/>
</dbReference>
<dbReference type="Gene3D" id="3.50.50.60">
    <property type="entry name" value="FAD/NAD(P)-binding domain"/>
    <property type="match status" value="2"/>
</dbReference>
<dbReference type="AlphaFoldDB" id="A0A7X0LWX5"/>
<dbReference type="InterPro" id="IPR008255">
    <property type="entry name" value="Pyr_nucl-diS_OxRdtase_2_AS"/>
</dbReference>
<evidence type="ECO:0000256" key="3">
    <source>
        <dbReference type="ARBA" id="ARBA00022630"/>
    </source>
</evidence>
<evidence type="ECO:0000259" key="8">
    <source>
        <dbReference type="Pfam" id="PF07992"/>
    </source>
</evidence>